<dbReference type="PROSITE" id="PS50850">
    <property type="entry name" value="MFS"/>
    <property type="match status" value="1"/>
</dbReference>
<evidence type="ECO:0000256" key="5">
    <source>
        <dbReference type="ARBA" id="ARBA00022692"/>
    </source>
</evidence>
<feature type="transmembrane region" description="Helical" evidence="8">
    <location>
        <begin position="112"/>
        <end position="136"/>
    </location>
</feature>
<keyword evidence="3" id="KW-1003">Cell membrane</keyword>
<dbReference type="GO" id="GO:0005886">
    <property type="term" value="C:plasma membrane"/>
    <property type="evidence" value="ECO:0007669"/>
    <property type="project" value="UniProtKB-SubCell"/>
</dbReference>
<keyword evidence="7 8" id="KW-0472">Membrane</keyword>
<evidence type="ECO:0000256" key="8">
    <source>
        <dbReference type="SAM" id="Phobius"/>
    </source>
</evidence>
<keyword evidence="5 8" id="KW-0812">Transmembrane</keyword>
<evidence type="ECO:0000313" key="11">
    <source>
        <dbReference type="Proteomes" id="UP001461498"/>
    </source>
</evidence>
<feature type="transmembrane region" description="Helical" evidence="8">
    <location>
        <begin position="148"/>
        <end position="166"/>
    </location>
</feature>
<comment type="caution">
    <text evidence="10">The sequence shown here is derived from an EMBL/GenBank/DDBJ whole genome shotgun (WGS) entry which is preliminary data.</text>
</comment>
<dbReference type="GO" id="GO:0022857">
    <property type="term" value="F:transmembrane transporter activity"/>
    <property type="evidence" value="ECO:0007669"/>
    <property type="project" value="InterPro"/>
</dbReference>
<feature type="transmembrane region" description="Helical" evidence="8">
    <location>
        <begin position="18"/>
        <end position="39"/>
    </location>
</feature>
<feature type="domain" description="Major facilitator superfamily (MFS) profile" evidence="9">
    <location>
        <begin position="17"/>
        <end position="447"/>
    </location>
</feature>
<dbReference type="Pfam" id="PF00083">
    <property type="entry name" value="Sugar_tr"/>
    <property type="match status" value="1"/>
</dbReference>
<evidence type="ECO:0000256" key="1">
    <source>
        <dbReference type="ARBA" id="ARBA00004651"/>
    </source>
</evidence>
<evidence type="ECO:0000313" key="10">
    <source>
        <dbReference type="EMBL" id="KAK9508013.1"/>
    </source>
</evidence>
<gene>
    <name evidence="10" type="ORF">O3M35_007764</name>
</gene>
<reference evidence="10 11" key="1">
    <citation type="submission" date="2022-12" db="EMBL/GenBank/DDBJ databases">
        <title>Chromosome-level genome assembly of true bugs.</title>
        <authorList>
            <person name="Ma L."/>
            <person name="Li H."/>
        </authorList>
    </citation>
    <scope>NUCLEOTIDE SEQUENCE [LARGE SCALE GENOMIC DNA]</scope>
    <source>
        <strain evidence="10">Lab_2022b</strain>
    </source>
</reference>
<feature type="transmembrane region" description="Helical" evidence="8">
    <location>
        <begin position="255"/>
        <end position="277"/>
    </location>
</feature>
<keyword evidence="4" id="KW-0762">Sugar transport</keyword>
<keyword evidence="6 8" id="KW-1133">Transmembrane helix</keyword>
<evidence type="ECO:0000259" key="9">
    <source>
        <dbReference type="PROSITE" id="PS50850"/>
    </source>
</evidence>
<feature type="transmembrane region" description="Helical" evidence="8">
    <location>
        <begin position="421"/>
        <end position="443"/>
    </location>
</feature>
<feature type="transmembrane region" description="Helical" evidence="8">
    <location>
        <begin position="59"/>
        <end position="81"/>
    </location>
</feature>
<evidence type="ECO:0000256" key="3">
    <source>
        <dbReference type="ARBA" id="ARBA00022475"/>
    </source>
</evidence>
<dbReference type="SUPFAM" id="SSF103473">
    <property type="entry name" value="MFS general substrate transporter"/>
    <property type="match status" value="1"/>
</dbReference>
<comment type="subcellular location">
    <subcellularLocation>
        <location evidence="1">Cell membrane</location>
        <topology evidence="1">Multi-pass membrane protein</topology>
    </subcellularLocation>
</comment>
<evidence type="ECO:0000256" key="4">
    <source>
        <dbReference type="ARBA" id="ARBA00022597"/>
    </source>
</evidence>
<dbReference type="PROSITE" id="PS00216">
    <property type="entry name" value="SUGAR_TRANSPORT_1"/>
    <property type="match status" value="1"/>
</dbReference>
<dbReference type="PANTHER" id="PTHR48021">
    <property type="match status" value="1"/>
</dbReference>
<dbReference type="InterPro" id="IPR005829">
    <property type="entry name" value="Sugar_transporter_CS"/>
</dbReference>
<feature type="transmembrane region" description="Helical" evidence="8">
    <location>
        <begin position="172"/>
        <end position="192"/>
    </location>
</feature>
<keyword evidence="11" id="KW-1185">Reference proteome</keyword>
<dbReference type="AlphaFoldDB" id="A0AAW1DD35"/>
<feature type="transmembrane region" description="Helical" evidence="8">
    <location>
        <begin position="88"/>
        <end position="106"/>
    </location>
</feature>
<feature type="transmembrane region" description="Helical" evidence="8">
    <location>
        <begin position="322"/>
        <end position="343"/>
    </location>
</feature>
<accession>A0AAW1DD35</accession>
<dbReference type="EMBL" id="JAPXFL010000004">
    <property type="protein sequence ID" value="KAK9508013.1"/>
    <property type="molecule type" value="Genomic_DNA"/>
</dbReference>
<dbReference type="InterPro" id="IPR050549">
    <property type="entry name" value="MFS_Trehalose_Transporter"/>
</dbReference>
<keyword evidence="2" id="KW-0813">Transport</keyword>
<dbReference type="InterPro" id="IPR020846">
    <property type="entry name" value="MFS_dom"/>
</dbReference>
<dbReference type="FunFam" id="1.20.1250.20:FF:000218">
    <property type="entry name" value="facilitated trehalose transporter Tret1"/>
    <property type="match status" value="1"/>
</dbReference>
<organism evidence="10 11">
    <name type="scientific">Rhynocoris fuscipes</name>
    <dbReference type="NCBI Taxonomy" id="488301"/>
    <lineage>
        <taxon>Eukaryota</taxon>
        <taxon>Metazoa</taxon>
        <taxon>Ecdysozoa</taxon>
        <taxon>Arthropoda</taxon>
        <taxon>Hexapoda</taxon>
        <taxon>Insecta</taxon>
        <taxon>Pterygota</taxon>
        <taxon>Neoptera</taxon>
        <taxon>Paraneoptera</taxon>
        <taxon>Hemiptera</taxon>
        <taxon>Heteroptera</taxon>
        <taxon>Panheteroptera</taxon>
        <taxon>Cimicomorpha</taxon>
        <taxon>Reduviidae</taxon>
        <taxon>Harpactorinae</taxon>
        <taxon>Harpactorini</taxon>
        <taxon>Rhynocoris</taxon>
    </lineage>
</organism>
<feature type="transmembrane region" description="Helical" evidence="8">
    <location>
        <begin position="297"/>
        <end position="315"/>
    </location>
</feature>
<dbReference type="Proteomes" id="UP001461498">
    <property type="component" value="Unassembled WGS sequence"/>
</dbReference>
<evidence type="ECO:0000256" key="2">
    <source>
        <dbReference type="ARBA" id="ARBA00022448"/>
    </source>
</evidence>
<dbReference type="PANTHER" id="PTHR48021:SF46">
    <property type="entry name" value="MAJOR FACILITATOR SUPERFAMILY (MFS) PROFILE DOMAIN-CONTAINING PROTEIN"/>
    <property type="match status" value="1"/>
</dbReference>
<dbReference type="InterPro" id="IPR036259">
    <property type="entry name" value="MFS_trans_sf"/>
</dbReference>
<evidence type="ECO:0000256" key="6">
    <source>
        <dbReference type="ARBA" id="ARBA00022989"/>
    </source>
</evidence>
<feature type="transmembrane region" description="Helical" evidence="8">
    <location>
        <begin position="395"/>
        <end position="415"/>
    </location>
</feature>
<name>A0AAW1DD35_9HEMI</name>
<dbReference type="Gene3D" id="1.20.1250.20">
    <property type="entry name" value="MFS general substrate transporter like domains"/>
    <property type="match status" value="1"/>
</dbReference>
<protein>
    <recommendedName>
        <fullName evidence="9">Major facilitator superfamily (MFS) profile domain-containing protein</fullName>
    </recommendedName>
</protein>
<dbReference type="InterPro" id="IPR005828">
    <property type="entry name" value="MFS_sugar_transport-like"/>
</dbReference>
<evidence type="ECO:0000256" key="7">
    <source>
        <dbReference type="ARBA" id="ARBA00023136"/>
    </source>
</evidence>
<proteinExistence type="predicted"/>
<feature type="transmembrane region" description="Helical" evidence="8">
    <location>
        <begin position="355"/>
        <end position="374"/>
    </location>
</feature>
<sequence length="467" mass="52990">MSAKCLIKWTRKPLFRQIFASISCYIVVMISSTCYYWMAPYATSITSNKHDIKLTLSEFAWLTSIIEVGAIIGCLPSAYIADRWGRKTLILSSGPVYILMWILTGLCSENIIVLYIIRILQGIGLAIADSVSSVYVAEISSPNRRGKLVGYFTVFWNLGMLYIYTLGNYLNFIQYIICLTALPIFFCSVYILMPESPYYYFMVGNKAKAKSSLAWLRYGLDIEDEYKDIENAVIADMKNTAKWKELISTKCNRRALFIVQMVCISRYMIGLITFAAYAEEALSKVDNNLFTPRDLSVIMALIFAITAFISTFFSDSIGRRKMLLFSLIGCVISNTLVAIYYYILEKTTINIKPYAWVLYLGLVCFCIFSNAGLVQLMPTIKAEYFPTHIRSKGSAVTSLMAAFCIFIQLRMYTAINESIGIYMNFLIFALFAFVAIILVKVYLTESAGKTFAQINEEIKEITETLKK</sequence>